<dbReference type="AlphaFoldDB" id="A0A1H3H254"/>
<dbReference type="PANTHER" id="PTHR30143:SF0">
    <property type="entry name" value="2-KETO-4-PENTENOATE HYDRATASE"/>
    <property type="match status" value="1"/>
</dbReference>
<dbReference type="PANTHER" id="PTHR30143">
    <property type="entry name" value="ACID HYDRATASE"/>
    <property type="match status" value="1"/>
</dbReference>
<proteinExistence type="predicted"/>
<dbReference type="STRING" id="660517.SAMN04487946_106113"/>
<evidence type="ECO:0000259" key="2">
    <source>
        <dbReference type="Pfam" id="PF01557"/>
    </source>
</evidence>
<keyword evidence="1" id="KW-0456">Lyase</keyword>
<dbReference type="Proteomes" id="UP000199170">
    <property type="component" value="Unassembled WGS sequence"/>
</dbReference>
<evidence type="ECO:0000256" key="1">
    <source>
        <dbReference type="ARBA" id="ARBA00023239"/>
    </source>
</evidence>
<dbReference type="SUPFAM" id="SSF56529">
    <property type="entry name" value="FAH"/>
    <property type="match status" value="1"/>
</dbReference>
<dbReference type="Gene3D" id="3.90.850.10">
    <property type="entry name" value="Fumarylacetoacetase-like, C-terminal domain"/>
    <property type="match status" value="1"/>
</dbReference>
<evidence type="ECO:0000313" key="4">
    <source>
        <dbReference type="Proteomes" id="UP000199170"/>
    </source>
</evidence>
<organism evidence="3 4">
    <name type="scientific">Halobellus clavatus</name>
    <dbReference type="NCBI Taxonomy" id="660517"/>
    <lineage>
        <taxon>Archaea</taxon>
        <taxon>Methanobacteriati</taxon>
        <taxon>Methanobacteriota</taxon>
        <taxon>Stenosarchaea group</taxon>
        <taxon>Halobacteria</taxon>
        <taxon>Halobacteriales</taxon>
        <taxon>Haloferacaceae</taxon>
        <taxon>Halobellus</taxon>
    </lineage>
</organism>
<evidence type="ECO:0000313" key="3">
    <source>
        <dbReference type="EMBL" id="SDY09467.1"/>
    </source>
</evidence>
<dbReference type="InterPro" id="IPR050772">
    <property type="entry name" value="Hydratase-Decarb/MhpD_sf"/>
</dbReference>
<dbReference type="EMBL" id="FNPB01000006">
    <property type="protein sequence ID" value="SDY09467.1"/>
    <property type="molecule type" value="Genomic_DNA"/>
</dbReference>
<sequence>MPLSQDEIDDLATRLYEAYDTKEPIPPLSDDAELTTEEAYQIQFEVFDRLSAAGRDDVVGHKLGLVSEAKQEQLGIPEPIFGYVAHETVLENEPIPTDEMIAPRIEAEIGVVLDEDLEPPVTTTDVLTATRAVVPVVEILESRFQGWAIPSAQDVIADLTSAGKVIVGEQHRDVTDLDLKMEGVAVSVNGEVEATGIGADIMGNPARPVAWLAERLDDVDDHLRAGELVMTGGISAAIDIEPGDVYHVEFSNLGSMEIRAE</sequence>
<dbReference type="InterPro" id="IPR011234">
    <property type="entry name" value="Fumarylacetoacetase-like_C"/>
</dbReference>
<dbReference type="GO" id="GO:0005737">
    <property type="term" value="C:cytoplasm"/>
    <property type="evidence" value="ECO:0007669"/>
    <property type="project" value="TreeGrafter"/>
</dbReference>
<accession>A0A1H3H254</accession>
<dbReference type="OrthoDB" id="257434at2157"/>
<dbReference type="InterPro" id="IPR036663">
    <property type="entry name" value="Fumarylacetoacetase_C_sf"/>
</dbReference>
<feature type="domain" description="Fumarylacetoacetase-like C-terminal" evidence="2">
    <location>
        <begin position="76"/>
        <end position="257"/>
    </location>
</feature>
<dbReference type="GO" id="GO:0008684">
    <property type="term" value="F:2-oxopent-4-enoate hydratase activity"/>
    <property type="evidence" value="ECO:0007669"/>
    <property type="project" value="TreeGrafter"/>
</dbReference>
<keyword evidence="4" id="KW-1185">Reference proteome</keyword>
<reference evidence="4" key="1">
    <citation type="submission" date="2016-10" db="EMBL/GenBank/DDBJ databases">
        <authorList>
            <person name="Varghese N."/>
            <person name="Submissions S."/>
        </authorList>
    </citation>
    <scope>NUCLEOTIDE SEQUENCE [LARGE SCALE GENOMIC DNA]</scope>
    <source>
        <strain evidence="4">CGMCC 1.10118</strain>
    </source>
</reference>
<protein>
    <submittedName>
        <fullName evidence="3">2-keto-4-pentenoate hydratase</fullName>
    </submittedName>
</protein>
<dbReference type="RefSeq" id="WP_089767219.1">
    <property type="nucleotide sequence ID" value="NZ_FNPB01000006.1"/>
</dbReference>
<name>A0A1H3H254_9EURY</name>
<gene>
    <name evidence="3" type="ORF">SAMN04487946_106113</name>
</gene>
<dbReference type="Pfam" id="PF01557">
    <property type="entry name" value="FAA_hydrolase"/>
    <property type="match status" value="1"/>
</dbReference>